<reference evidence="1 2" key="1">
    <citation type="submission" date="2019-07" db="EMBL/GenBank/DDBJ databases">
        <title>Genomic Encyclopedia of Archaeal and Bacterial Type Strains, Phase II (KMG-II): from individual species to whole genera.</title>
        <authorList>
            <person name="Goeker M."/>
        </authorList>
    </citation>
    <scope>NUCLEOTIDE SEQUENCE [LARGE SCALE GENOMIC DNA]</scope>
    <source>
        <strain evidence="1 2">ATCC BAA-2084</strain>
    </source>
</reference>
<comment type="caution">
    <text evidence="1">The sequence shown here is derived from an EMBL/GenBank/DDBJ whole genome shotgun (WGS) entry which is preliminary data.</text>
</comment>
<accession>A0A562ULZ4</accession>
<dbReference type="STRING" id="476157.GCA_001663155_00840"/>
<evidence type="ECO:0000313" key="2">
    <source>
        <dbReference type="Proteomes" id="UP000320547"/>
    </source>
</evidence>
<dbReference type="Proteomes" id="UP000320547">
    <property type="component" value="Unassembled WGS sequence"/>
</dbReference>
<dbReference type="EMBL" id="VLLK01000002">
    <property type="protein sequence ID" value="TWJ06629.1"/>
    <property type="molecule type" value="Genomic_DNA"/>
</dbReference>
<gene>
    <name evidence="1" type="ORF">JN10_2165</name>
</gene>
<protein>
    <recommendedName>
        <fullName evidence="3">DUF2946 family protein</fullName>
    </recommendedName>
</protein>
<keyword evidence="2" id="KW-1185">Reference proteome</keyword>
<evidence type="ECO:0000313" key="1">
    <source>
        <dbReference type="EMBL" id="TWJ06629.1"/>
    </source>
</evidence>
<dbReference type="AlphaFoldDB" id="A0A562ULZ4"/>
<organism evidence="1 2">
    <name type="scientific">Altererythrobacter ishigakiensis</name>
    <dbReference type="NCBI Taxonomy" id="476157"/>
    <lineage>
        <taxon>Bacteria</taxon>
        <taxon>Pseudomonadati</taxon>
        <taxon>Pseudomonadota</taxon>
        <taxon>Alphaproteobacteria</taxon>
        <taxon>Sphingomonadales</taxon>
        <taxon>Erythrobacteraceae</taxon>
        <taxon>Altererythrobacter</taxon>
    </lineage>
</organism>
<evidence type="ECO:0008006" key="3">
    <source>
        <dbReference type="Google" id="ProtNLM"/>
    </source>
</evidence>
<proteinExistence type="predicted"/>
<name>A0A562ULZ4_9SPHN</name>
<sequence length="157" mass="16524">MLPLRMTQLRKPSPIRGRLLLALALIALGMNALVPAGYMVASSSSHVFAITLCPETNPLARAVMAAEGHAQLEDAASHHAAMGHQAPASDDDIPTASRAEVDCAFSALACAGNVPEQPSSDTITLERGQILLAQFEAFSVTTNRRLRPPLRGPPAHG</sequence>